<protein>
    <recommendedName>
        <fullName evidence="7">BHLH domain-containing protein</fullName>
    </recommendedName>
</protein>
<dbReference type="PANTHER" id="PTHR10328:SF3">
    <property type="entry name" value="PROTEIN MAX"/>
    <property type="match status" value="1"/>
</dbReference>
<feature type="compositionally biased region" description="Basic and acidic residues" evidence="6">
    <location>
        <begin position="311"/>
        <end position="320"/>
    </location>
</feature>
<dbReference type="PANTHER" id="PTHR10328">
    <property type="entry name" value="PROTEIN MAX MYC-ASSOCIATED FACTOR X"/>
    <property type="match status" value="1"/>
</dbReference>
<dbReference type="CDD" id="cd00083">
    <property type="entry name" value="bHLH_SF"/>
    <property type="match status" value="1"/>
</dbReference>
<keyword evidence="5" id="KW-0539">Nucleus</keyword>
<evidence type="ECO:0000256" key="2">
    <source>
        <dbReference type="ARBA" id="ARBA00023125"/>
    </source>
</evidence>
<dbReference type="InterPro" id="IPR036638">
    <property type="entry name" value="HLH_DNA-bd_sf"/>
</dbReference>
<evidence type="ECO:0000256" key="1">
    <source>
        <dbReference type="ARBA" id="ARBA00023015"/>
    </source>
</evidence>
<feature type="region of interest" description="Disordered" evidence="6">
    <location>
        <begin position="128"/>
        <end position="213"/>
    </location>
</feature>
<sequence length="795" mass="86070">MQDFRSKENKRRMQAAFARRFLPAHGQLRLFVKSVQSLDLCHISTSANQCAHVSAQRNPILHRVVQKRCPPTYARCLNIPQTSPLVGSVPPPRAPRIPPLFEDPAWCELPSVFGMSEAENRADYVLHRSRDPPRPLLPAPPTTSPPPNLHRKPKASKTAEKSRLLVPRPAHRPHPDEGTRLTAPHRNKTERTLEPCSLLPLSPLPLPPTRHPAPALQELNTRIRIPTSHPPTHHAPRPAEQSRPVSSHPITTLFSTFDIQTMSAPTNTTSTTSPIETEPPTPASPASPLKTELGIMTGSGPPKRKTARRANTAERRATHNAVERIRRDALNGRFLTLASLLPPLAMLRRPSKAAIVSSRREQSRVRGVDTSSSMSMLWPSAVGRAAFLARDVSAMAAADLTPRTRSTARWTRASRFSPSLALCRGFTVVDPPQPGPAAPGAHLPFSRPESVADAGVTIATVHAARRHRVLAAQTLRALGREAEGLRREVNEWRLRARVPPLAAPPRSDAHVAILRAEVEDFDLALEEGLDLEEDGEDEDGKEDAPAPSPAHSSSSPTHESAPPRSAASSHGQAQARARSGSVKQQHQERFAFEAPSTPSPASPSSSSNASSEGPGTPPASAGAHMSASALLPMRGALPMSMAQQPQMELEMQGMHPYDQMQMQMRARAASASAPIQIPMTKRAGYEAALHGGGGAGYELDLNLGLGLGLGLAASASPAEEMMMMGMDGGGWASASPQHPAFNAHARQQQQQMQLQELQRQQAQNQQYLAQQQQMMMMGVQGVQFGQYLHQPGAFA</sequence>
<evidence type="ECO:0000259" key="7">
    <source>
        <dbReference type="PROSITE" id="PS50888"/>
    </source>
</evidence>
<evidence type="ECO:0000256" key="6">
    <source>
        <dbReference type="SAM" id="MobiDB-lite"/>
    </source>
</evidence>
<keyword evidence="4" id="KW-0804">Transcription</keyword>
<dbReference type="GO" id="GO:0045944">
    <property type="term" value="P:positive regulation of transcription by RNA polymerase II"/>
    <property type="evidence" value="ECO:0007669"/>
    <property type="project" value="TreeGrafter"/>
</dbReference>
<evidence type="ECO:0000313" key="9">
    <source>
        <dbReference type="Proteomes" id="UP001221757"/>
    </source>
</evidence>
<keyword evidence="9" id="KW-1185">Reference proteome</keyword>
<keyword evidence="1" id="KW-0805">Transcription regulation</keyword>
<gene>
    <name evidence="8" type="ORF">B0H17DRAFT_1255718</name>
</gene>
<proteinExistence type="predicted"/>
<dbReference type="PROSITE" id="PS50888">
    <property type="entry name" value="BHLH"/>
    <property type="match status" value="1"/>
</dbReference>
<feature type="region of interest" description="Disordered" evidence="6">
    <location>
        <begin position="258"/>
        <end position="320"/>
    </location>
</feature>
<keyword evidence="3" id="KW-0010">Activator</keyword>
<keyword evidence="2" id="KW-0238">DNA-binding</keyword>
<dbReference type="AlphaFoldDB" id="A0AAD7GNP6"/>
<evidence type="ECO:0000256" key="3">
    <source>
        <dbReference type="ARBA" id="ARBA00023159"/>
    </source>
</evidence>
<dbReference type="GO" id="GO:0090575">
    <property type="term" value="C:RNA polymerase II transcription regulator complex"/>
    <property type="evidence" value="ECO:0007669"/>
    <property type="project" value="TreeGrafter"/>
</dbReference>
<evidence type="ECO:0000256" key="5">
    <source>
        <dbReference type="ARBA" id="ARBA00023242"/>
    </source>
</evidence>
<accession>A0AAD7GNP6</accession>
<dbReference type="GO" id="GO:0046983">
    <property type="term" value="F:protein dimerization activity"/>
    <property type="evidence" value="ECO:0007669"/>
    <property type="project" value="InterPro"/>
</dbReference>
<evidence type="ECO:0000313" key="8">
    <source>
        <dbReference type="EMBL" id="KAJ7699584.1"/>
    </source>
</evidence>
<evidence type="ECO:0000256" key="4">
    <source>
        <dbReference type="ARBA" id="ARBA00023163"/>
    </source>
</evidence>
<feature type="compositionally biased region" description="Low complexity" evidence="6">
    <location>
        <begin position="263"/>
        <end position="276"/>
    </location>
</feature>
<dbReference type="EMBL" id="JARKIE010000022">
    <property type="protein sequence ID" value="KAJ7699584.1"/>
    <property type="molecule type" value="Genomic_DNA"/>
</dbReference>
<reference evidence="8" key="1">
    <citation type="submission" date="2023-03" db="EMBL/GenBank/DDBJ databases">
        <title>Massive genome expansion in bonnet fungi (Mycena s.s.) driven by repeated elements and novel gene families across ecological guilds.</title>
        <authorList>
            <consortium name="Lawrence Berkeley National Laboratory"/>
            <person name="Harder C.B."/>
            <person name="Miyauchi S."/>
            <person name="Viragh M."/>
            <person name="Kuo A."/>
            <person name="Thoen E."/>
            <person name="Andreopoulos B."/>
            <person name="Lu D."/>
            <person name="Skrede I."/>
            <person name="Drula E."/>
            <person name="Henrissat B."/>
            <person name="Morin E."/>
            <person name="Kohler A."/>
            <person name="Barry K."/>
            <person name="LaButti K."/>
            <person name="Morin E."/>
            <person name="Salamov A."/>
            <person name="Lipzen A."/>
            <person name="Mereny Z."/>
            <person name="Hegedus B."/>
            <person name="Baldrian P."/>
            <person name="Stursova M."/>
            <person name="Weitz H."/>
            <person name="Taylor A."/>
            <person name="Grigoriev I.V."/>
            <person name="Nagy L.G."/>
            <person name="Martin F."/>
            <person name="Kauserud H."/>
        </authorList>
    </citation>
    <scope>NUCLEOTIDE SEQUENCE</scope>
    <source>
        <strain evidence="8">CBHHK067</strain>
    </source>
</reference>
<feature type="compositionally biased region" description="Acidic residues" evidence="6">
    <location>
        <begin position="532"/>
        <end position="541"/>
    </location>
</feature>
<feature type="region of interest" description="Disordered" evidence="6">
    <location>
        <begin position="532"/>
        <end position="625"/>
    </location>
</feature>
<feature type="compositionally biased region" description="Low complexity" evidence="6">
    <location>
        <begin position="602"/>
        <end position="611"/>
    </location>
</feature>
<feature type="compositionally biased region" description="Low complexity" evidence="6">
    <location>
        <begin position="549"/>
        <end position="563"/>
    </location>
</feature>
<dbReference type="SUPFAM" id="SSF47459">
    <property type="entry name" value="HLH, helix-loop-helix DNA-binding domain"/>
    <property type="match status" value="1"/>
</dbReference>
<organism evidence="8 9">
    <name type="scientific">Mycena rosella</name>
    <name type="common">Pink bonnet</name>
    <name type="synonym">Agaricus rosellus</name>
    <dbReference type="NCBI Taxonomy" id="1033263"/>
    <lineage>
        <taxon>Eukaryota</taxon>
        <taxon>Fungi</taxon>
        <taxon>Dikarya</taxon>
        <taxon>Basidiomycota</taxon>
        <taxon>Agaricomycotina</taxon>
        <taxon>Agaricomycetes</taxon>
        <taxon>Agaricomycetidae</taxon>
        <taxon>Agaricales</taxon>
        <taxon>Marasmiineae</taxon>
        <taxon>Mycenaceae</taxon>
        <taxon>Mycena</taxon>
    </lineage>
</organism>
<feature type="domain" description="BHLH" evidence="7">
    <location>
        <begin position="314"/>
        <end position="366"/>
    </location>
</feature>
<name>A0AAD7GNP6_MYCRO</name>
<feature type="compositionally biased region" description="Pro residues" evidence="6">
    <location>
        <begin position="134"/>
        <end position="148"/>
    </location>
</feature>
<dbReference type="InterPro" id="IPR011598">
    <property type="entry name" value="bHLH_dom"/>
</dbReference>
<dbReference type="Gene3D" id="4.10.280.10">
    <property type="entry name" value="Helix-loop-helix DNA-binding domain"/>
    <property type="match status" value="1"/>
</dbReference>
<dbReference type="Proteomes" id="UP001221757">
    <property type="component" value="Unassembled WGS sequence"/>
</dbReference>
<comment type="caution">
    <text evidence="8">The sequence shown here is derived from an EMBL/GenBank/DDBJ whole genome shotgun (WGS) entry which is preliminary data.</text>
</comment>
<dbReference type="GO" id="GO:0003700">
    <property type="term" value="F:DNA-binding transcription factor activity"/>
    <property type="evidence" value="ECO:0007669"/>
    <property type="project" value="TreeGrafter"/>
</dbReference>
<feature type="region of interest" description="Disordered" evidence="6">
    <location>
        <begin position="225"/>
        <end position="246"/>
    </location>
</feature>
<dbReference type="GO" id="GO:0003677">
    <property type="term" value="F:DNA binding"/>
    <property type="evidence" value="ECO:0007669"/>
    <property type="project" value="UniProtKB-KW"/>
</dbReference>
<dbReference type="Pfam" id="PF00010">
    <property type="entry name" value="HLH"/>
    <property type="match status" value="1"/>
</dbReference>
<feature type="compositionally biased region" description="Pro residues" evidence="6">
    <location>
        <begin position="202"/>
        <end position="211"/>
    </location>
</feature>